<organism evidence="1 2">
    <name type="scientific">Catharanthus roseus</name>
    <name type="common">Madagascar periwinkle</name>
    <name type="synonym">Vinca rosea</name>
    <dbReference type="NCBI Taxonomy" id="4058"/>
    <lineage>
        <taxon>Eukaryota</taxon>
        <taxon>Viridiplantae</taxon>
        <taxon>Streptophyta</taxon>
        <taxon>Embryophyta</taxon>
        <taxon>Tracheophyta</taxon>
        <taxon>Spermatophyta</taxon>
        <taxon>Magnoliopsida</taxon>
        <taxon>eudicotyledons</taxon>
        <taxon>Gunneridae</taxon>
        <taxon>Pentapetalae</taxon>
        <taxon>asterids</taxon>
        <taxon>lamiids</taxon>
        <taxon>Gentianales</taxon>
        <taxon>Apocynaceae</taxon>
        <taxon>Rauvolfioideae</taxon>
        <taxon>Vinceae</taxon>
        <taxon>Catharanthinae</taxon>
        <taxon>Catharanthus</taxon>
    </lineage>
</organism>
<evidence type="ECO:0000313" key="2">
    <source>
        <dbReference type="Proteomes" id="UP001060085"/>
    </source>
</evidence>
<sequence>MYLLLDDPEFYEVKRKTDEEAAATSIAVRDDLAIIAIVAGGKRRRRVYGLDQKLMVEVTISSVSDAFDEYMRRFMEQNHLLYIPPLPMLDLVRAAMGIATSISLPPAPAADLEASAPDVAVQSFSTSPPSISAPSTYDPPSLV</sequence>
<gene>
    <name evidence="1" type="ORF">M9H77_27996</name>
</gene>
<dbReference type="Proteomes" id="UP001060085">
    <property type="component" value="Linkage Group LG06"/>
</dbReference>
<keyword evidence="2" id="KW-1185">Reference proteome</keyword>
<protein>
    <submittedName>
        <fullName evidence="1">Uncharacterized protein</fullName>
    </submittedName>
</protein>
<comment type="caution">
    <text evidence="1">The sequence shown here is derived from an EMBL/GenBank/DDBJ whole genome shotgun (WGS) entry which is preliminary data.</text>
</comment>
<reference evidence="2" key="1">
    <citation type="journal article" date="2023" name="Nat. Plants">
        <title>Single-cell RNA sequencing provides a high-resolution roadmap for understanding the multicellular compartmentation of specialized metabolism.</title>
        <authorList>
            <person name="Sun S."/>
            <person name="Shen X."/>
            <person name="Li Y."/>
            <person name="Li Y."/>
            <person name="Wang S."/>
            <person name="Li R."/>
            <person name="Zhang H."/>
            <person name="Shen G."/>
            <person name="Guo B."/>
            <person name="Wei J."/>
            <person name="Xu J."/>
            <person name="St-Pierre B."/>
            <person name="Chen S."/>
            <person name="Sun C."/>
        </authorList>
    </citation>
    <scope>NUCLEOTIDE SEQUENCE [LARGE SCALE GENOMIC DNA]</scope>
</reference>
<accession>A0ACC0AE38</accession>
<dbReference type="EMBL" id="CM044706">
    <property type="protein sequence ID" value="KAI5659203.1"/>
    <property type="molecule type" value="Genomic_DNA"/>
</dbReference>
<name>A0ACC0AE38_CATRO</name>
<evidence type="ECO:0000313" key="1">
    <source>
        <dbReference type="EMBL" id="KAI5659203.1"/>
    </source>
</evidence>
<proteinExistence type="predicted"/>